<feature type="transmembrane region" description="Helical" evidence="11">
    <location>
        <begin position="256"/>
        <end position="273"/>
    </location>
</feature>
<keyword evidence="7 11" id="KW-1133">Transmembrane helix</keyword>
<keyword evidence="4" id="KW-0138">CF(0)</keyword>
<dbReference type="InterPro" id="IPR023011">
    <property type="entry name" value="ATP_synth_F0_asu_AS"/>
</dbReference>
<evidence type="ECO:0000256" key="8">
    <source>
        <dbReference type="ARBA" id="ARBA00023065"/>
    </source>
</evidence>
<proteinExistence type="inferred from homology"/>
<dbReference type="GO" id="GO:0046933">
    <property type="term" value="F:proton-transporting ATP synthase activity, rotational mechanism"/>
    <property type="evidence" value="ECO:0007669"/>
    <property type="project" value="TreeGrafter"/>
</dbReference>
<evidence type="ECO:0000256" key="3">
    <source>
        <dbReference type="ARBA" id="ARBA00022448"/>
    </source>
</evidence>
<dbReference type="InterPro" id="IPR045083">
    <property type="entry name" value="ATP_synth_F0_asu_bact/mt"/>
</dbReference>
<dbReference type="AlphaFoldDB" id="A0A6J7JPF2"/>
<keyword evidence="5 11" id="KW-0812">Transmembrane</keyword>
<keyword evidence="10" id="KW-0066">ATP synthesis</keyword>
<evidence type="ECO:0000256" key="1">
    <source>
        <dbReference type="ARBA" id="ARBA00004141"/>
    </source>
</evidence>
<dbReference type="PRINTS" id="PR00123">
    <property type="entry name" value="ATPASEA"/>
</dbReference>
<dbReference type="InterPro" id="IPR035908">
    <property type="entry name" value="F0_ATP_A_sf"/>
</dbReference>
<feature type="transmembrane region" description="Helical" evidence="11">
    <location>
        <begin position="106"/>
        <end position="129"/>
    </location>
</feature>
<evidence type="ECO:0000256" key="4">
    <source>
        <dbReference type="ARBA" id="ARBA00022547"/>
    </source>
</evidence>
<evidence type="ECO:0000256" key="11">
    <source>
        <dbReference type="SAM" id="Phobius"/>
    </source>
</evidence>
<organism evidence="12">
    <name type="scientific">freshwater metagenome</name>
    <dbReference type="NCBI Taxonomy" id="449393"/>
    <lineage>
        <taxon>unclassified sequences</taxon>
        <taxon>metagenomes</taxon>
        <taxon>ecological metagenomes</taxon>
    </lineage>
</organism>
<dbReference type="InterPro" id="IPR000568">
    <property type="entry name" value="ATP_synth_F0_asu"/>
</dbReference>
<dbReference type="PROSITE" id="PS00449">
    <property type="entry name" value="ATPASE_A"/>
    <property type="match status" value="1"/>
</dbReference>
<protein>
    <submittedName>
        <fullName evidence="12">Unannotated protein</fullName>
    </submittedName>
</protein>
<keyword evidence="6" id="KW-0375">Hydrogen ion transport</keyword>
<evidence type="ECO:0000256" key="7">
    <source>
        <dbReference type="ARBA" id="ARBA00022989"/>
    </source>
</evidence>
<dbReference type="Pfam" id="PF00119">
    <property type="entry name" value="ATP-synt_A"/>
    <property type="match status" value="1"/>
</dbReference>
<accession>A0A6J7JPF2</accession>
<feature type="transmembrane region" description="Helical" evidence="11">
    <location>
        <begin position="135"/>
        <end position="156"/>
    </location>
</feature>
<dbReference type="GO" id="GO:0045259">
    <property type="term" value="C:proton-transporting ATP synthase complex"/>
    <property type="evidence" value="ECO:0007669"/>
    <property type="project" value="UniProtKB-KW"/>
</dbReference>
<dbReference type="NCBIfam" id="TIGR01131">
    <property type="entry name" value="ATP_synt_6_or_A"/>
    <property type="match status" value="1"/>
</dbReference>
<keyword evidence="3" id="KW-0813">Transport</keyword>
<evidence type="ECO:0000256" key="9">
    <source>
        <dbReference type="ARBA" id="ARBA00023136"/>
    </source>
</evidence>
<dbReference type="EMBL" id="CAFBNE010000030">
    <property type="protein sequence ID" value="CAB4945460.1"/>
    <property type="molecule type" value="Genomic_DNA"/>
</dbReference>
<dbReference type="PANTHER" id="PTHR11410">
    <property type="entry name" value="ATP SYNTHASE SUBUNIT A"/>
    <property type="match status" value="1"/>
</dbReference>
<dbReference type="CDD" id="cd00310">
    <property type="entry name" value="ATP-synt_Fo_a_6"/>
    <property type="match status" value="1"/>
</dbReference>
<evidence type="ECO:0000256" key="5">
    <source>
        <dbReference type="ARBA" id="ARBA00022692"/>
    </source>
</evidence>
<dbReference type="HAMAP" id="MF_01393">
    <property type="entry name" value="ATP_synth_a_bact"/>
    <property type="match status" value="1"/>
</dbReference>
<reference evidence="12" key="1">
    <citation type="submission" date="2020-05" db="EMBL/GenBank/DDBJ databases">
        <authorList>
            <person name="Chiriac C."/>
            <person name="Salcher M."/>
            <person name="Ghai R."/>
            <person name="Kavagutti S V."/>
        </authorList>
    </citation>
    <scope>NUCLEOTIDE SEQUENCE</scope>
</reference>
<comment type="similarity">
    <text evidence="2">Belongs to the ATPase A chain family.</text>
</comment>
<feature type="transmembrane region" description="Helical" evidence="11">
    <location>
        <begin position="50"/>
        <end position="69"/>
    </location>
</feature>
<dbReference type="SUPFAM" id="SSF81336">
    <property type="entry name" value="F1F0 ATP synthase subunit A"/>
    <property type="match status" value="1"/>
</dbReference>
<evidence type="ECO:0000256" key="2">
    <source>
        <dbReference type="ARBA" id="ARBA00006810"/>
    </source>
</evidence>
<evidence type="ECO:0000313" key="12">
    <source>
        <dbReference type="EMBL" id="CAB4945460.1"/>
    </source>
</evidence>
<keyword evidence="9 11" id="KW-0472">Membrane</keyword>
<feature type="transmembrane region" description="Helical" evidence="11">
    <location>
        <begin position="202"/>
        <end position="224"/>
    </location>
</feature>
<dbReference type="PANTHER" id="PTHR11410:SF0">
    <property type="entry name" value="ATP SYNTHASE SUBUNIT A"/>
    <property type="match status" value="1"/>
</dbReference>
<evidence type="ECO:0000256" key="10">
    <source>
        <dbReference type="ARBA" id="ARBA00023310"/>
    </source>
</evidence>
<comment type="subcellular location">
    <subcellularLocation>
        <location evidence="1">Membrane</location>
        <topology evidence="1">Multi-pass membrane protein</topology>
    </subcellularLocation>
</comment>
<keyword evidence="8" id="KW-0406">Ion transport</keyword>
<gene>
    <name evidence="12" type="ORF">UFOPK3772_01204</name>
</gene>
<dbReference type="Gene3D" id="1.20.120.220">
    <property type="entry name" value="ATP synthase, F0 complex, subunit A"/>
    <property type="match status" value="1"/>
</dbReference>
<sequence length="275" mass="30103">MSAELVLASGGIDCHLMSGCGFPAPGAEIFQFDAVFSFTVGSLEFNITKVTILLFIVVVVLLSFFLYAFRKPQLVPRGAQNVGELGYLFIRDGIAREAMGKEGDKFVPFLFSFFFLIWMSNFVGIVPFAQIPITSIFAIPVAFALIVYLTWVPLGIYRQGFGPFFKNMLFPPGVPKAMYGLLAPIEFISNIIVRPFTHSVRLFANMFAGHLLIASFSVATFYLISASLIGIMGSVASFAVTIALTGFEILIQALQAYIFTLLTAVYISGALHAEH</sequence>
<evidence type="ECO:0000256" key="6">
    <source>
        <dbReference type="ARBA" id="ARBA00022781"/>
    </source>
</evidence>
<name>A0A6J7JPF2_9ZZZZ</name>
<feature type="transmembrane region" description="Helical" evidence="11">
    <location>
        <begin position="231"/>
        <end position="250"/>
    </location>
</feature>